<evidence type="ECO:0000313" key="20">
    <source>
        <dbReference type="Proteomes" id="UP000287166"/>
    </source>
</evidence>
<keyword evidence="6 16" id="KW-0812">Transmembrane</keyword>
<evidence type="ECO:0000256" key="6">
    <source>
        <dbReference type="ARBA" id="ARBA00022692"/>
    </source>
</evidence>
<comment type="similarity">
    <text evidence="4">Belongs to the ATG27 family.</text>
</comment>
<dbReference type="AlphaFoldDB" id="A0A401GPW5"/>
<evidence type="ECO:0000256" key="11">
    <source>
        <dbReference type="ARBA" id="ARBA00023128"/>
    </source>
</evidence>
<evidence type="ECO:0000256" key="17">
    <source>
        <dbReference type="SAM" id="SignalP"/>
    </source>
</evidence>
<keyword evidence="11" id="KW-0496">Mitochondrion</keyword>
<evidence type="ECO:0000256" key="1">
    <source>
        <dbReference type="ARBA" id="ARBA00004304"/>
    </source>
</evidence>
<keyword evidence="12 16" id="KW-0472">Membrane</keyword>
<feature type="compositionally biased region" description="Acidic residues" evidence="15">
    <location>
        <begin position="235"/>
        <end position="244"/>
    </location>
</feature>
<dbReference type="OrthoDB" id="29460at2759"/>
<evidence type="ECO:0000256" key="2">
    <source>
        <dbReference type="ARBA" id="ARBA00004358"/>
    </source>
</evidence>
<feature type="chain" id="PRO_5019243871" description="Autophagy-related protein 27" evidence="17">
    <location>
        <begin position="18"/>
        <end position="363"/>
    </location>
</feature>
<dbReference type="InterPro" id="IPR044865">
    <property type="entry name" value="MRH_dom"/>
</dbReference>
<keyword evidence="10" id="KW-0333">Golgi apparatus</keyword>
<dbReference type="GO" id="GO:0000139">
    <property type="term" value="C:Golgi membrane"/>
    <property type="evidence" value="ECO:0007669"/>
    <property type="project" value="UniProtKB-SubCell"/>
</dbReference>
<evidence type="ECO:0000256" key="4">
    <source>
        <dbReference type="ARBA" id="ARBA00005363"/>
    </source>
</evidence>
<evidence type="ECO:0000256" key="14">
    <source>
        <dbReference type="ARBA" id="ARBA00023329"/>
    </source>
</evidence>
<dbReference type="Pfam" id="PF09451">
    <property type="entry name" value="ATG27"/>
    <property type="match status" value="1"/>
</dbReference>
<evidence type="ECO:0000256" key="9">
    <source>
        <dbReference type="ARBA" id="ARBA00023006"/>
    </source>
</evidence>
<accession>A0A401GPW5</accession>
<dbReference type="SUPFAM" id="SSF50911">
    <property type="entry name" value="Mannose 6-phosphate receptor domain"/>
    <property type="match status" value="1"/>
</dbReference>
<reference evidence="19 20" key="1">
    <citation type="journal article" date="2018" name="Sci. Rep.">
        <title>Genome sequence of the cauliflower mushroom Sparassis crispa (Hanabiratake) and its association with beneficial usage.</title>
        <authorList>
            <person name="Kiyama R."/>
            <person name="Furutani Y."/>
            <person name="Kawaguchi K."/>
            <person name="Nakanishi T."/>
        </authorList>
    </citation>
    <scope>NUCLEOTIDE SEQUENCE [LARGE SCALE GENOMIC DNA]</scope>
</reference>
<feature type="domain" description="MRH" evidence="18">
    <location>
        <begin position="41"/>
        <end position="205"/>
    </location>
</feature>
<keyword evidence="13" id="KW-1015">Disulfide bond</keyword>
<feature type="signal peptide" evidence="17">
    <location>
        <begin position="1"/>
        <end position="17"/>
    </location>
</feature>
<keyword evidence="9" id="KW-0072">Autophagy</keyword>
<evidence type="ECO:0000256" key="15">
    <source>
        <dbReference type="SAM" id="MobiDB-lite"/>
    </source>
</evidence>
<dbReference type="GO" id="GO:0031966">
    <property type="term" value="C:mitochondrial membrane"/>
    <property type="evidence" value="ECO:0007669"/>
    <property type="project" value="UniProtKB-SubCell"/>
</dbReference>
<dbReference type="GO" id="GO:0006914">
    <property type="term" value="P:autophagy"/>
    <property type="evidence" value="ECO:0007669"/>
    <property type="project" value="UniProtKB-KW"/>
</dbReference>
<keyword evidence="8 16" id="KW-1133">Transmembrane helix</keyword>
<evidence type="ECO:0000256" key="10">
    <source>
        <dbReference type="ARBA" id="ARBA00023034"/>
    </source>
</evidence>
<keyword evidence="14" id="KW-0968">Cytoplasmic vesicle</keyword>
<keyword evidence="20" id="KW-1185">Reference proteome</keyword>
<proteinExistence type="inferred from homology"/>
<dbReference type="InParanoid" id="A0A401GPW5"/>
<evidence type="ECO:0000256" key="8">
    <source>
        <dbReference type="ARBA" id="ARBA00022989"/>
    </source>
</evidence>
<evidence type="ECO:0000259" key="18">
    <source>
        <dbReference type="PROSITE" id="PS51914"/>
    </source>
</evidence>
<keyword evidence="7 17" id="KW-0732">Signal</keyword>
<protein>
    <recommendedName>
        <fullName evidence="5">Autophagy-related protein 27</fullName>
    </recommendedName>
</protein>
<evidence type="ECO:0000256" key="12">
    <source>
        <dbReference type="ARBA" id="ARBA00023136"/>
    </source>
</evidence>
<dbReference type="EMBL" id="BFAD01000006">
    <property type="protein sequence ID" value="GBE84263.1"/>
    <property type="molecule type" value="Genomic_DNA"/>
</dbReference>
<feature type="transmembrane region" description="Helical" evidence="16">
    <location>
        <begin position="263"/>
        <end position="282"/>
    </location>
</feature>
<evidence type="ECO:0000256" key="5">
    <source>
        <dbReference type="ARBA" id="ARBA00013776"/>
    </source>
</evidence>
<organism evidence="19 20">
    <name type="scientific">Sparassis crispa</name>
    <dbReference type="NCBI Taxonomy" id="139825"/>
    <lineage>
        <taxon>Eukaryota</taxon>
        <taxon>Fungi</taxon>
        <taxon>Dikarya</taxon>
        <taxon>Basidiomycota</taxon>
        <taxon>Agaricomycotina</taxon>
        <taxon>Agaricomycetes</taxon>
        <taxon>Polyporales</taxon>
        <taxon>Sparassidaceae</taxon>
        <taxon>Sparassis</taxon>
    </lineage>
</organism>
<name>A0A401GPW5_9APHY</name>
<evidence type="ECO:0000256" key="3">
    <source>
        <dbReference type="ARBA" id="ARBA00004614"/>
    </source>
</evidence>
<sequence length="363" mass="40701">MILAAALLALCWSLAAAAADVRSLDSLAEHCRFSLGNQRFNLCPVFEANEGNWVVEYEVPTPPTFTKTSYTISLRGALQKNEGVPDHEQCPDGSWICMITSNRRLFEEEDPRVLQVIPVAGELSLKHRDGSRYHDYFPGLNITADFRRDVLHVRLHGGYYVYQHQKADLQFICDQDVEEPTNPITSWAWNGTHTFSWRTKHACGETVVTPTTSSEQTPTSDSGVPEPTSPPEENGPPDDSEPPDNEQNLIDPDVLAGRSRRSMMTIFICSASVVAILVYALYFPPRRLQHLVTSYVKTHPSLLRARVGERVLVRWADEDFVLDGGEEDVMVNADEQFDALDEQIPLKPSPRRSSVLTNYGSAR</sequence>
<gene>
    <name evidence="19" type="ORF">SCP_0602410</name>
</gene>
<feature type="region of interest" description="Disordered" evidence="15">
    <location>
        <begin position="207"/>
        <end position="251"/>
    </location>
</feature>
<evidence type="ECO:0000256" key="13">
    <source>
        <dbReference type="ARBA" id="ARBA00023157"/>
    </source>
</evidence>
<dbReference type="GeneID" id="38781180"/>
<dbReference type="InterPro" id="IPR009011">
    <property type="entry name" value="Man6P_isomerase_rcpt-bd_dom_sf"/>
</dbReference>
<feature type="compositionally biased region" description="Low complexity" evidence="15">
    <location>
        <begin position="207"/>
        <end position="219"/>
    </location>
</feature>
<evidence type="ECO:0000313" key="19">
    <source>
        <dbReference type="EMBL" id="GBE84263.1"/>
    </source>
</evidence>
<dbReference type="PROSITE" id="PS51914">
    <property type="entry name" value="MRH"/>
    <property type="match status" value="1"/>
</dbReference>
<comment type="subcellular location">
    <subcellularLocation>
        <location evidence="2">Cytoplasmic vesicle membrane</location>
        <topology evidence="2">Single-pass type I membrane protein</topology>
    </subcellularLocation>
    <subcellularLocation>
        <location evidence="3">Golgi apparatus membrane</location>
        <topology evidence="3">Single-pass type I membrane protein</topology>
    </subcellularLocation>
    <subcellularLocation>
        <location evidence="1">Mitochondrion membrane</location>
        <topology evidence="1">Single-pass membrane protein</topology>
    </subcellularLocation>
</comment>
<dbReference type="GO" id="GO:0030659">
    <property type="term" value="C:cytoplasmic vesicle membrane"/>
    <property type="evidence" value="ECO:0007669"/>
    <property type="project" value="UniProtKB-SubCell"/>
</dbReference>
<dbReference type="Proteomes" id="UP000287166">
    <property type="component" value="Unassembled WGS sequence"/>
</dbReference>
<dbReference type="Gene3D" id="2.70.130.10">
    <property type="entry name" value="Mannose-6-phosphate receptor binding domain"/>
    <property type="match status" value="1"/>
</dbReference>
<dbReference type="InterPro" id="IPR018939">
    <property type="entry name" value="Autophagy-rel_prot_27"/>
</dbReference>
<comment type="caution">
    <text evidence="19">The sequence shown here is derived from an EMBL/GenBank/DDBJ whole genome shotgun (WGS) entry which is preliminary data.</text>
</comment>
<dbReference type="RefSeq" id="XP_027615176.1">
    <property type="nucleotide sequence ID" value="XM_027759375.1"/>
</dbReference>
<evidence type="ECO:0000256" key="7">
    <source>
        <dbReference type="ARBA" id="ARBA00022729"/>
    </source>
</evidence>
<evidence type="ECO:0000256" key="16">
    <source>
        <dbReference type="SAM" id="Phobius"/>
    </source>
</evidence>